<dbReference type="EMBL" id="FOZG01000001">
    <property type="protein sequence ID" value="SFR81921.1"/>
    <property type="molecule type" value="Genomic_DNA"/>
</dbReference>
<evidence type="ECO:0000256" key="3">
    <source>
        <dbReference type="SAM" id="MobiDB-lite"/>
    </source>
</evidence>
<accession>A0A1I6JSL8</accession>
<sequence length="333" mass="34946">MILRRHRSATGAARRQRISDDAADEQTGGGSDGGHVALVGRARLRHKPGVAVPQIFDRARRRLRRDRAARRFPAHRFLIDHIEDELIDRLDAVRRDFTRALVIGAHDGRLPDLLRAKGMAVDALDAGPAFAASNGTTPVEEDALGGGVASYDLVLSAGVLDQVADLPGALIQIRRALAPDGLFLGGFVGAGSLPRLRTAMAAADALAGAAAARIHPQIDVRTAGDLLGRAGFALQVADGLPLDVRYPSLTGLIADLRGMGATNLLAGPVHPLPRDGYAAAAASFAAAADADGRTTERFELVFLTGWSPAESQPKPARRGSATTSLTDVLKAKV</sequence>
<dbReference type="InterPro" id="IPR029063">
    <property type="entry name" value="SAM-dependent_MTases_sf"/>
</dbReference>
<reference evidence="4 5" key="1">
    <citation type="submission" date="2016-10" db="EMBL/GenBank/DDBJ databases">
        <authorList>
            <person name="de Groot N.N."/>
        </authorList>
    </citation>
    <scope>NUCLEOTIDE SEQUENCE [LARGE SCALE GENOMIC DNA]</scope>
    <source>
        <strain evidence="4 5">S5-249</strain>
    </source>
</reference>
<protein>
    <submittedName>
        <fullName evidence="4">Methyltransferase domain-containing protein</fullName>
    </submittedName>
</protein>
<organism evidence="4 5">
    <name type="scientific">Sphingomonas jatrophae</name>
    <dbReference type="NCBI Taxonomy" id="1166337"/>
    <lineage>
        <taxon>Bacteria</taxon>
        <taxon>Pseudomonadati</taxon>
        <taxon>Pseudomonadota</taxon>
        <taxon>Alphaproteobacteria</taxon>
        <taxon>Sphingomonadales</taxon>
        <taxon>Sphingomonadaceae</taxon>
        <taxon>Sphingomonas</taxon>
    </lineage>
</organism>
<keyword evidence="2 4" id="KW-0808">Transferase</keyword>
<evidence type="ECO:0000256" key="1">
    <source>
        <dbReference type="ARBA" id="ARBA00022603"/>
    </source>
</evidence>
<dbReference type="STRING" id="1166337.SAMN05192580_0785"/>
<dbReference type="PANTHER" id="PTHR13090">
    <property type="entry name" value="ARGININE-HYDROXYLASE NDUFAF5, MITOCHONDRIAL"/>
    <property type="match status" value="1"/>
</dbReference>
<evidence type="ECO:0000313" key="4">
    <source>
        <dbReference type="EMBL" id="SFR81921.1"/>
    </source>
</evidence>
<dbReference type="Pfam" id="PF13489">
    <property type="entry name" value="Methyltransf_23"/>
    <property type="match status" value="1"/>
</dbReference>
<dbReference type="SUPFAM" id="SSF53335">
    <property type="entry name" value="S-adenosyl-L-methionine-dependent methyltransferases"/>
    <property type="match status" value="1"/>
</dbReference>
<gene>
    <name evidence="4" type="ORF">SAMN05192580_0785</name>
</gene>
<proteinExistence type="predicted"/>
<keyword evidence="1 4" id="KW-0489">Methyltransferase</keyword>
<evidence type="ECO:0000313" key="5">
    <source>
        <dbReference type="Proteomes" id="UP000198824"/>
    </source>
</evidence>
<name>A0A1I6JSL8_9SPHN</name>
<evidence type="ECO:0000256" key="2">
    <source>
        <dbReference type="ARBA" id="ARBA00022679"/>
    </source>
</evidence>
<dbReference type="GO" id="GO:0008168">
    <property type="term" value="F:methyltransferase activity"/>
    <property type="evidence" value="ECO:0007669"/>
    <property type="project" value="UniProtKB-KW"/>
</dbReference>
<dbReference type="OrthoDB" id="9793723at2"/>
<dbReference type="Gene3D" id="3.40.50.150">
    <property type="entry name" value="Vaccinia Virus protein VP39"/>
    <property type="match status" value="1"/>
</dbReference>
<dbReference type="Proteomes" id="UP000198824">
    <property type="component" value="Unassembled WGS sequence"/>
</dbReference>
<dbReference type="InterPro" id="IPR050602">
    <property type="entry name" value="Malonyl-ACP_OMT"/>
</dbReference>
<dbReference type="AlphaFoldDB" id="A0A1I6JSL8"/>
<keyword evidence="5" id="KW-1185">Reference proteome</keyword>
<dbReference type="PANTHER" id="PTHR13090:SF1">
    <property type="entry name" value="ARGININE-HYDROXYLASE NDUFAF5, MITOCHONDRIAL"/>
    <property type="match status" value="1"/>
</dbReference>
<dbReference type="GO" id="GO:0032259">
    <property type="term" value="P:methylation"/>
    <property type="evidence" value="ECO:0007669"/>
    <property type="project" value="UniProtKB-KW"/>
</dbReference>
<feature type="region of interest" description="Disordered" evidence="3">
    <location>
        <begin position="1"/>
        <end position="35"/>
    </location>
</feature>